<organism evidence="3">
    <name type="scientific">Ajellomyces capsulatus (strain H88)</name>
    <name type="common">Darling's disease fungus</name>
    <name type="synonym">Histoplasma capsulatum</name>
    <dbReference type="NCBI Taxonomy" id="544711"/>
    <lineage>
        <taxon>Eukaryota</taxon>
        <taxon>Fungi</taxon>
        <taxon>Dikarya</taxon>
        <taxon>Ascomycota</taxon>
        <taxon>Pezizomycotina</taxon>
        <taxon>Eurotiomycetes</taxon>
        <taxon>Eurotiomycetidae</taxon>
        <taxon>Onygenales</taxon>
        <taxon>Ajellomycetaceae</taxon>
        <taxon>Histoplasma</taxon>
    </lineage>
</organism>
<proteinExistence type="predicted"/>
<evidence type="ECO:0000313" key="3">
    <source>
        <dbReference type="Proteomes" id="UP000008142"/>
    </source>
</evidence>
<sequence>MAETIEVKLKLFLYVDMHEGTKCRTPFAHDSKSAKNQPASADNTHNQRHVAFRIEIDLNRSQPSVGFQARHLRIPDGDTPEKPNLPREAPLLYECEQLPSAVDQVSMIYSLVEICSLP</sequence>
<dbReference type="Proteomes" id="UP000008142">
    <property type="component" value="Unassembled WGS sequence"/>
</dbReference>
<evidence type="ECO:0000313" key="2">
    <source>
        <dbReference type="EMBL" id="EGC41031.1"/>
    </source>
</evidence>
<dbReference type="VEuPathDB" id="FungiDB:I7I53_08208"/>
<dbReference type="AlphaFoldDB" id="F0U981"/>
<protein>
    <submittedName>
        <fullName evidence="2">Predicted protein</fullName>
    </submittedName>
</protein>
<feature type="region of interest" description="Disordered" evidence="1">
    <location>
        <begin position="26"/>
        <end position="46"/>
    </location>
</feature>
<reference evidence="3" key="1">
    <citation type="submission" date="2008-07" db="EMBL/GenBank/DDBJ databases">
        <title>Annotation of Ajellomyces capsulatus strain H88.</title>
        <authorList>
            <person name="Champion M."/>
            <person name="Cuomo C."/>
            <person name="Ma L.-J."/>
            <person name="Henn M.R."/>
            <person name="Sil A."/>
            <person name="Goldman B."/>
            <person name="Young S.K."/>
            <person name="Kodira C.D."/>
            <person name="Zeng Q."/>
            <person name="Koehrsen M."/>
            <person name="Alvarado L."/>
            <person name="Berlin A."/>
            <person name="Borenstein D."/>
            <person name="Chen Z."/>
            <person name="Engels R."/>
            <person name="Freedman E."/>
            <person name="Gellesch M."/>
            <person name="Goldberg J."/>
            <person name="Griggs A."/>
            <person name="Gujja S."/>
            <person name="Heiman D."/>
            <person name="Hepburn T."/>
            <person name="Howarth C."/>
            <person name="Jen D."/>
            <person name="Larson L."/>
            <person name="Lewis B."/>
            <person name="Mehta T."/>
            <person name="Park D."/>
            <person name="Pearson M."/>
            <person name="Roberts A."/>
            <person name="Saif S."/>
            <person name="Shea T."/>
            <person name="Shenoy N."/>
            <person name="Sisk P."/>
            <person name="Stolte C."/>
            <person name="Sykes S."/>
            <person name="Walk T."/>
            <person name="White J."/>
            <person name="Yandava C."/>
            <person name="Klein B."/>
            <person name="McEwen J.G."/>
            <person name="Puccia R."/>
            <person name="Goldman G.H."/>
            <person name="Felipe M.S."/>
            <person name="Nino-Vega G."/>
            <person name="San-Blas G."/>
            <person name="Taylor J."/>
            <person name="Mendoza L."/>
            <person name="Galagan J."/>
            <person name="Nusbaum C."/>
            <person name="Birren B."/>
        </authorList>
    </citation>
    <scope>NUCLEOTIDE SEQUENCE [LARGE SCALE GENOMIC DNA]</scope>
    <source>
        <strain evidence="3">H88</strain>
    </source>
</reference>
<feature type="compositionally biased region" description="Polar residues" evidence="1">
    <location>
        <begin position="34"/>
        <end position="44"/>
    </location>
</feature>
<name>F0U981_AJEC8</name>
<gene>
    <name evidence="2" type="ORF">HCEG_00393</name>
</gene>
<evidence type="ECO:0000256" key="1">
    <source>
        <dbReference type="SAM" id="MobiDB-lite"/>
    </source>
</evidence>
<accession>F0U981</accession>
<dbReference type="EMBL" id="DS990636">
    <property type="protein sequence ID" value="EGC41031.1"/>
    <property type="molecule type" value="Genomic_DNA"/>
</dbReference>
<dbReference type="HOGENOM" id="CLU_2072437_0_0_1"/>